<name>A0A4S4LY02_9AGAM</name>
<evidence type="ECO:0000256" key="12">
    <source>
        <dbReference type="RuleBase" id="RU000492"/>
    </source>
</evidence>
<dbReference type="GO" id="GO:0005524">
    <property type="term" value="F:ATP binding"/>
    <property type="evidence" value="ECO:0007669"/>
    <property type="project" value="UniProtKB-KW"/>
</dbReference>
<keyword evidence="4" id="KW-0690">Ribosome biogenesis</keyword>
<evidence type="ECO:0000256" key="10">
    <source>
        <dbReference type="ARBA" id="ARBA00023242"/>
    </source>
</evidence>
<dbReference type="PROSITE" id="PS00039">
    <property type="entry name" value="DEAD_ATP_HELICASE"/>
    <property type="match status" value="1"/>
</dbReference>
<dbReference type="InterPro" id="IPR027417">
    <property type="entry name" value="P-loop_NTPase"/>
</dbReference>
<dbReference type="Proteomes" id="UP000310158">
    <property type="component" value="Unassembled WGS sequence"/>
</dbReference>
<dbReference type="InterPro" id="IPR011545">
    <property type="entry name" value="DEAD/DEAH_box_helicase_dom"/>
</dbReference>
<dbReference type="PROSITE" id="PS51194">
    <property type="entry name" value="HELICASE_CTER"/>
    <property type="match status" value="1"/>
</dbReference>
<evidence type="ECO:0000256" key="2">
    <source>
        <dbReference type="ARBA" id="ARBA00009334"/>
    </source>
</evidence>
<reference evidence="16 17" key="1">
    <citation type="submission" date="2019-02" db="EMBL/GenBank/DDBJ databases">
        <title>Genome sequencing of the rare red list fungi Bondarzewia mesenterica.</title>
        <authorList>
            <person name="Buettner E."/>
            <person name="Kellner H."/>
        </authorList>
    </citation>
    <scope>NUCLEOTIDE SEQUENCE [LARGE SCALE GENOMIC DNA]</scope>
    <source>
        <strain evidence="16 17">DSM 108281</strain>
    </source>
</reference>
<evidence type="ECO:0000256" key="4">
    <source>
        <dbReference type="ARBA" id="ARBA00022517"/>
    </source>
</evidence>
<keyword evidence="6 12" id="KW-0547">Nucleotide-binding</keyword>
<evidence type="ECO:0000256" key="5">
    <source>
        <dbReference type="ARBA" id="ARBA00022552"/>
    </source>
</evidence>
<feature type="compositionally biased region" description="Basic residues" evidence="13">
    <location>
        <begin position="144"/>
        <end position="157"/>
    </location>
</feature>
<dbReference type="InterPro" id="IPR014001">
    <property type="entry name" value="Helicase_ATP-bd"/>
</dbReference>
<gene>
    <name evidence="16" type="ORF">EW146_g3908</name>
</gene>
<dbReference type="GO" id="GO:0016787">
    <property type="term" value="F:hydrolase activity"/>
    <property type="evidence" value="ECO:0007669"/>
    <property type="project" value="UniProtKB-KW"/>
</dbReference>
<comment type="similarity">
    <text evidence="2">Belongs to the DEAD box helicase family. DDX5/DBP2 subfamily.</text>
</comment>
<dbReference type="InterPro" id="IPR001650">
    <property type="entry name" value="Helicase_C-like"/>
</dbReference>
<organism evidence="16 17">
    <name type="scientific">Bondarzewia mesenterica</name>
    <dbReference type="NCBI Taxonomy" id="1095465"/>
    <lineage>
        <taxon>Eukaryota</taxon>
        <taxon>Fungi</taxon>
        <taxon>Dikarya</taxon>
        <taxon>Basidiomycota</taxon>
        <taxon>Agaricomycotina</taxon>
        <taxon>Agaricomycetes</taxon>
        <taxon>Russulales</taxon>
        <taxon>Bondarzewiaceae</taxon>
        <taxon>Bondarzewia</taxon>
    </lineage>
</organism>
<dbReference type="SMART" id="SM00487">
    <property type="entry name" value="DEXDc"/>
    <property type="match status" value="1"/>
</dbReference>
<dbReference type="CDD" id="cd18787">
    <property type="entry name" value="SF2_C_DEAD"/>
    <property type="match status" value="1"/>
</dbReference>
<dbReference type="InterPro" id="IPR044742">
    <property type="entry name" value="DEAD/DEAH_RhlB"/>
</dbReference>
<feature type="compositionally biased region" description="Basic and acidic residues" evidence="13">
    <location>
        <begin position="28"/>
        <end position="80"/>
    </location>
</feature>
<evidence type="ECO:0000256" key="3">
    <source>
        <dbReference type="ARBA" id="ARBA00012552"/>
    </source>
</evidence>
<dbReference type="Gene3D" id="3.40.50.300">
    <property type="entry name" value="P-loop containing nucleotide triphosphate hydrolases"/>
    <property type="match status" value="2"/>
</dbReference>
<evidence type="ECO:0000256" key="9">
    <source>
        <dbReference type="ARBA" id="ARBA00022840"/>
    </source>
</evidence>
<dbReference type="GO" id="GO:0003676">
    <property type="term" value="F:nucleic acid binding"/>
    <property type="evidence" value="ECO:0007669"/>
    <property type="project" value="InterPro"/>
</dbReference>
<evidence type="ECO:0000256" key="6">
    <source>
        <dbReference type="ARBA" id="ARBA00022741"/>
    </source>
</evidence>
<dbReference type="Pfam" id="PF00270">
    <property type="entry name" value="DEAD"/>
    <property type="match status" value="1"/>
</dbReference>
<evidence type="ECO:0000259" key="15">
    <source>
        <dbReference type="PROSITE" id="PS51194"/>
    </source>
</evidence>
<keyword evidence="10" id="KW-0539">Nucleus</keyword>
<evidence type="ECO:0000259" key="14">
    <source>
        <dbReference type="PROSITE" id="PS51192"/>
    </source>
</evidence>
<evidence type="ECO:0000313" key="16">
    <source>
        <dbReference type="EMBL" id="THH16788.1"/>
    </source>
</evidence>
<keyword evidence="5" id="KW-0698">rRNA processing</keyword>
<evidence type="ECO:0000256" key="1">
    <source>
        <dbReference type="ARBA" id="ARBA00004604"/>
    </source>
</evidence>
<feature type="compositionally biased region" description="Low complexity" evidence="13">
    <location>
        <begin position="162"/>
        <end position="178"/>
    </location>
</feature>
<keyword evidence="17" id="KW-1185">Reference proteome</keyword>
<feature type="domain" description="Helicase ATP-binding" evidence="14">
    <location>
        <begin position="235"/>
        <end position="416"/>
    </location>
</feature>
<comment type="subcellular location">
    <subcellularLocation>
        <location evidence="1">Nucleus</location>
        <location evidence="1">Nucleolus</location>
    </subcellularLocation>
</comment>
<evidence type="ECO:0000256" key="11">
    <source>
        <dbReference type="ARBA" id="ARBA00037449"/>
    </source>
</evidence>
<accession>A0A4S4LY02</accession>
<dbReference type="OrthoDB" id="196131at2759"/>
<dbReference type="SUPFAM" id="SSF52540">
    <property type="entry name" value="P-loop containing nucleoside triphosphate hydrolases"/>
    <property type="match status" value="1"/>
</dbReference>
<dbReference type="CDD" id="cd00268">
    <property type="entry name" value="DEADc"/>
    <property type="match status" value="1"/>
</dbReference>
<sequence length="632" mass="69851">MAVEVASTEAPVSLKRKKSKTDPTGSSAKKEKKIERPEETGEDGDTHEHDDDARQRKKQKREEKERRRKEKEDAAVDPARDFQVIGDEDEKQEKRKRKKEKKSKESSTMDAEGSAVKSGRQKKKRKRDDPIGDVESTDHSVMKKDKKKKEKDQRKKQRSEMTATEPSTSTLPPAPTPSAAEVEAYLAEHSITLTIPQGASPITPALSFSALRVPDALQTAFTGFDKPTPVQACAWPPALEGRDVVGIAETGSGKTLAFGIPALARLMSSPSSKKFKSKSQVSVLVLAPTRELAIQTHDTLAALGSSTGIGCIAVFGGVEKGPQVRALKSGETRIVVGTPGRILDLVREGACDLSEVNYLVLDEADRMLDKGFENDIRAIIGYTKEKADRQTLMFSATWPDVVRRLAASFQRDPVRVTIGSDDLTANSHVEQIVEVFDDEREKDSRLVKHLKQLAPNKKYITDPEAERILVFVLYKKEATRVESMLKRMDYTVAALHGDLSQSARMQALQSFRDGATRLLVATDVAARGLDIPNVACVINYSFPLTIEDYIHRIGRTGRGGRSGKSITFFTGDKHERSLAGELARVLRDSGFECPGLQKFPMAIKKKTHSVYGAFFRDDLDMTAVPKKIVFDS</sequence>
<keyword evidence="7 12" id="KW-0378">Hydrolase</keyword>
<evidence type="ECO:0000256" key="7">
    <source>
        <dbReference type="ARBA" id="ARBA00022801"/>
    </source>
</evidence>
<comment type="caution">
    <text evidence="16">The sequence shown here is derived from an EMBL/GenBank/DDBJ whole genome shotgun (WGS) entry which is preliminary data.</text>
</comment>
<dbReference type="GO" id="GO:0003724">
    <property type="term" value="F:RNA helicase activity"/>
    <property type="evidence" value="ECO:0007669"/>
    <property type="project" value="UniProtKB-EC"/>
</dbReference>
<evidence type="ECO:0000313" key="17">
    <source>
        <dbReference type="Proteomes" id="UP000310158"/>
    </source>
</evidence>
<dbReference type="PROSITE" id="PS51192">
    <property type="entry name" value="HELICASE_ATP_BIND_1"/>
    <property type="match status" value="1"/>
</dbReference>
<dbReference type="PANTHER" id="PTHR47958">
    <property type="entry name" value="ATP-DEPENDENT RNA HELICASE DBP3"/>
    <property type="match status" value="1"/>
</dbReference>
<dbReference type="EC" id="3.6.4.13" evidence="3"/>
<dbReference type="AlphaFoldDB" id="A0A4S4LY02"/>
<proteinExistence type="inferred from homology"/>
<feature type="domain" description="Helicase C-terminal" evidence="15">
    <location>
        <begin position="455"/>
        <end position="607"/>
    </location>
</feature>
<keyword evidence="8 12" id="KW-0347">Helicase</keyword>
<feature type="region of interest" description="Disordered" evidence="13">
    <location>
        <begin position="1"/>
        <end position="178"/>
    </location>
</feature>
<evidence type="ECO:0000256" key="8">
    <source>
        <dbReference type="ARBA" id="ARBA00022806"/>
    </source>
</evidence>
<dbReference type="EMBL" id="SGPL01000142">
    <property type="protein sequence ID" value="THH16788.1"/>
    <property type="molecule type" value="Genomic_DNA"/>
</dbReference>
<dbReference type="Pfam" id="PF00271">
    <property type="entry name" value="Helicase_C"/>
    <property type="match status" value="1"/>
</dbReference>
<dbReference type="InterPro" id="IPR000629">
    <property type="entry name" value="RNA-helicase_DEAD-box_CS"/>
</dbReference>
<comment type="function">
    <text evidence="11">ATP-dependent RNA helicase required for 60S ribosomal subunit synthesis. Involved in efficient pre-rRNA processing, predominantly at site A3, which is necessary for the normal formation of 25S and 5.8S rRNAs.</text>
</comment>
<evidence type="ECO:0000256" key="13">
    <source>
        <dbReference type="SAM" id="MobiDB-lite"/>
    </source>
</evidence>
<protein>
    <recommendedName>
        <fullName evidence="3">RNA helicase</fullName>
        <ecNumber evidence="3">3.6.4.13</ecNumber>
    </recommendedName>
</protein>
<dbReference type="SMART" id="SM00490">
    <property type="entry name" value="HELICc"/>
    <property type="match status" value="1"/>
</dbReference>
<keyword evidence="9 12" id="KW-0067">ATP-binding</keyword>